<dbReference type="InterPro" id="IPR035979">
    <property type="entry name" value="RBD_domain_sf"/>
</dbReference>
<keyword evidence="7" id="KW-1185">Reference proteome</keyword>
<dbReference type="Proteomes" id="UP000054350">
    <property type="component" value="Unassembled WGS sequence"/>
</dbReference>
<dbReference type="Gene3D" id="3.30.70.330">
    <property type="match status" value="2"/>
</dbReference>
<feature type="region of interest" description="Disordered" evidence="4">
    <location>
        <begin position="623"/>
        <end position="699"/>
    </location>
</feature>
<dbReference type="Pfam" id="PF00076">
    <property type="entry name" value="RRM_1"/>
    <property type="match status" value="2"/>
</dbReference>
<dbReference type="eggNOG" id="KOG0123">
    <property type="taxonomic scope" value="Eukaryota"/>
</dbReference>
<evidence type="ECO:0000256" key="3">
    <source>
        <dbReference type="PROSITE-ProRule" id="PRU00176"/>
    </source>
</evidence>
<dbReference type="GO" id="GO:0003723">
    <property type="term" value="F:RNA binding"/>
    <property type="evidence" value="ECO:0007669"/>
    <property type="project" value="UniProtKB-UniRule"/>
</dbReference>
<proteinExistence type="predicted"/>
<name>A0A0L0T2U3_ALLM3</name>
<accession>A0A0L0T2U3</accession>
<evidence type="ECO:0000259" key="5">
    <source>
        <dbReference type="PROSITE" id="PS50102"/>
    </source>
</evidence>
<dbReference type="VEuPathDB" id="FungiDB:AMAG_13565"/>
<feature type="region of interest" description="Disordered" evidence="4">
    <location>
        <begin position="218"/>
        <end position="271"/>
    </location>
</feature>
<keyword evidence="2 3" id="KW-0694">RNA-binding</keyword>
<reference evidence="6 7" key="1">
    <citation type="submission" date="2009-11" db="EMBL/GenBank/DDBJ databases">
        <title>Annotation of Allomyces macrogynus ATCC 38327.</title>
        <authorList>
            <consortium name="The Broad Institute Genome Sequencing Platform"/>
            <person name="Russ C."/>
            <person name="Cuomo C."/>
            <person name="Burger G."/>
            <person name="Gray M.W."/>
            <person name="Holland P.W.H."/>
            <person name="King N."/>
            <person name="Lang F.B.F."/>
            <person name="Roger A.J."/>
            <person name="Ruiz-Trillo I."/>
            <person name="Young S.K."/>
            <person name="Zeng Q."/>
            <person name="Gargeya S."/>
            <person name="Fitzgerald M."/>
            <person name="Haas B."/>
            <person name="Abouelleil A."/>
            <person name="Alvarado L."/>
            <person name="Arachchi H.M."/>
            <person name="Berlin A."/>
            <person name="Chapman S.B."/>
            <person name="Gearin G."/>
            <person name="Goldberg J."/>
            <person name="Griggs A."/>
            <person name="Gujja S."/>
            <person name="Hansen M."/>
            <person name="Heiman D."/>
            <person name="Howarth C."/>
            <person name="Larimer J."/>
            <person name="Lui A."/>
            <person name="MacDonald P.J.P."/>
            <person name="McCowen C."/>
            <person name="Montmayeur A."/>
            <person name="Murphy C."/>
            <person name="Neiman D."/>
            <person name="Pearson M."/>
            <person name="Priest M."/>
            <person name="Roberts A."/>
            <person name="Saif S."/>
            <person name="Shea T."/>
            <person name="Sisk P."/>
            <person name="Stolte C."/>
            <person name="Sykes S."/>
            <person name="Wortman J."/>
            <person name="Nusbaum C."/>
            <person name="Birren B."/>
        </authorList>
    </citation>
    <scope>NUCLEOTIDE SEQUENCE [LARGE SCALE GENOMIC DNA]</scope>
    <source>
        <strain evidence="6 7">ATCC 38327</strain>
    </source>
</reference>
<feature type="compositionally biased region" description="Polar residues" evidence="4">
    <location>
        <begin position="643"/>
        <end position="655"/>
    </location>
</feature>
<evidence type="ECO:0000256" key="2">
    <source>
        <dbReference type="ARBA" id="ARBA00022884"/>
    </source>
</evidence>
<evidence type="ECO:0000256" key="1">
    <source>
        <dbReference type="ARBA" id="ARBA00022737"/>
    </source>
</evidence>
<feature type="compositionally biased region" description="Low complexity" evidence="4">
    <location>
        <begin position="241"/>
        <end position="271"/>
    </location>
</feature>
<sequence>MSPEPVPGASTASVLTSAAAAAAARAAIEPLTSPTTRPRALDLHHNDGWPPSAAFRKPGADPTTWSGTLSASGTWPRTTTPPFATAAMGMRGAAVPGRTASYPAATRGRGSIPTDWHEQVDWPTSAALGSDPDASFTSTSSYSRPKLDQSWLAARARASWHAVPDDDYYADAAVGDDGSAAQCAELADFAARGGVGGDAGWHANTASASWVHHDLQQHGVTADPRPVPYPSLHAHHHHQLQQHQQQYQFQQQQYQQSPHQQNQYQQNQYQQNAYQPTQFHQHRHLQNLYLHHHHHQLPTSSGPRFGYGAGNYGSGVPTTTSSKPAKVFVSYLPPHYTVDDVARVFGQFGTIVSIKLLPTPNAALLPLKYRCGFVQFDSDLAVQACIQALHQRHVAVAGKRYILTVRDASAQAPMNTTNLMVKNLPASLDEQRLRIEFAKYGPVTSVRIIRDRDRDHVGHQRHHTGGFAGKALGFVNFRHSADATRALHGMHNAYLDGRRLHVSFAEKEYPYNVHVFDHDPLAPAGSAGSGAEDVLELDSFGIPVAPPPTAGEVAAVNEVYPTPEITRVGDGAGSAQIASIMASPTAMAQIARRGASPGAWNESNDAVSPEVQLRRAMLHHVAHRRGTSGSAGAAAGAGSLSLPTVSSSAARTSNPALALPMPDTAASWAGPMSPTWPTPTAAQGPMSPPPSATFQGGVSTSQATSWYPAHDATDLPSAMDRLQLGSDTSVRSADAESMGPHRLLIYNLHASVTDAFLTKSFAEAVACHLDSLTHSASVDFLTKAAGLRAAATLYPTLNPAHLASYLVPIATTTMASPVATLTALPTSTASWTAPPRPIGRFAPSSTTSITTQSSAGSTSGSGAVLAAATMPMMPWEHEADTYFAMPTTSTSTATTSVARSESSSVPTLVGMASPPITPLVDRFGVAVAAGWNAPSSSSSVSVVHTVDEAETVSSACAHALGAPPALMSDLMAVLDRGE</sequence>
<keyword evidence="1" id="KW-0677">Repeat</keyword>
<dbReference type="PANTHER" id="PTHR24012">
    <property type="entry name" value="RNA BINDING PROTEIN"/>
    <property type="match status" value="1"/>
</dbReference>
<feature type="domain" description="RRM" evidence="5">
    <location>
        <begin position="417"/>
        <end position="507"/>
    </location>
</feature>
<feature type="compositionally biased region" description="Polar residues" evidence="4">
    <location>
        <begin position="63"/>
        <end position="73"/>
    </location>
</feature>
<reference evidence="7" key="2">
    <citation type="submission" date="2009-11" db="EMBL/GenBank/DDBJ databases">
        <title>The Genome Sequence of Allomyces macrogynus strain ATCC 38327.</title>
        <authorList>
            <consortium name="The Broad Institute Genome Sequencing Platform"/>
            <person name="Russ C."/>
            <person name="Cuomo C."/>
            <person name="Shea T."/>
            <person name="Young S.K."/>
            <person name="Zeng Q."/>
            <person name="Koehrsen M."/>
            <person name="Haas B."/>
            <person name="Borodovsky M."/>
            <person name="Guigo R."/>
            <person name="Alvarado L."/>
            <person name="Berlin A."/>
            <person name="Borenstein D."/>
            <person name="Chen Z."/>
            <person name="Engels R."/>
            <person name="Freedman E."/>
            <person name="Gellesch M."/>
            <person name="Goldberg J."/>
            <person name="Griggs A."/>
            <person name="Gujja S."/>
            <person name="Heiman D."/>
            <person name="Hepburn T."/>
            <person name="Howarth C."/>
            <person name="Jen D."/>
            <person name="Larson L."/>
            <person name="Lewis B."/>
            <person name="Mehta T."/>
            <person name="Park D."/>
            <person name="Pearson M."/>
            <person name="Roberts A."/>
            <person name="Saif S."/>
            <person name="Shenoy N."/>
            <person name="Sisk P."/>
            <person name="Stolte C."/>
            <person name="Sykes S."/>
            <person name="Walk T."/>
            <person name="White J."/>
            <person name="Yandava C."/>
            <person name="Burger G."/>
            <person name="Gray M.W."/>
            <person name="Holland P.W.H."/>
            <person name="King N."/>
            <person name="Lang F.B.F."/>
            <person name="Roger A.J."/>
            <person name="Ruiz-Trillo I."/>
            <person name="Lander E."/>
            <person name="Nusbaum C."/>
        </authorList>
    </citation>
    <scope>NUCLEOTIDE SEQUENCE [LARGE SCALE GENOMIC DNA]</scope>
    <source>
        <strain evidence="7">ATCC 38327</strain>
    </source>
</reference>
<dbReference type="OrthoDB" id="5586622at2759"/>
<feature type="compositionally biased region" description="Low complexity" evidence="4">
    <location>
        <begin position="628"/>
        <end position="642"/>
    </location>
</feature>
<feature type="domain" description="RRM" evidence="5">
    <location>
        <begin position="325"/>
        <end position="408"/>
    </location>
</feature>
<dbReference type="InterPro" id="IPR012677">
    <property type="entry name" value="Nucleotide-bd_a/b_plait_sf"/>
</dbReference>
<evidence type="ECO:0000313" key="6">
    <source>
        <dbReference type="EMBL" id="KNE68929.1"/>
    </source>
</evidence>
<protein>
    <recommendedName>
        <fullName evidence="5">RRM domain-containing protein</fullName>
    </recommendedName>
</protein>
<feature type="compositionally biased region" description="Low complexity" evidence="4">
    <location>
        <begin position="9"/>
        <end position="27"/>
    </location>
</feature>
<organism evidence="6 7">
    <name type="scientific">Allomyces macrogynus (strain ATCC 38327)</name>
    <name type="common">Allomyces javanicus var. macrogynus</name>
    <dbReference type="NCBI Taxonomy" id="578462"/>
    <lineage>
        <taxon>Eukaryota</taxon>
        <taxon>Fungi</taxon>
        <taxon>Fungi incertae sedis</taxon>
        <taxon>Blastocladiomycota</taxon>
        <taxon>Blastocladiomycetes</taxon>
        <taxon>Blastocladiales</taxon>
        <taxon>Blastocladiaceae</taxon>
        <taxon>Allomyces</taxon>
    </lineage>
</organism>
<evidence type="ECO:0000313" key="7">
    <source>
        <dbReference type="Proteomes" id="UP000054350"/>
    </source>
</evidence>
<dbReference type="STRING" id="578462.A0A0L0T2U3"/>
<feature type="region of interest" description="Disordered" evidence="4">
    <location>
        <begin position="124"/>
        <end position="143"/>
    </location>
</feature>
<feature type="region of interest" description="Disordered" evidence="4">
    <location>
        <begin position="1"/>
        <end position="82"/>
    </location>
</feature>
<dbReference type="PROSITE" id="PS50102">
    <property type="entry name" value="RRM"/>
    <property type="match status" value="2"/>
</dbReference>
<dbReference type="EMBL" id="GG745358">
    <property type="protein sequence ID" value="KNE68929.1"/>
    <property type="molecule type" value="Genomic_DNA"/>
</dbReference>
<dbReference type="SMART" id="SM00360">
    <property type="entry name" value="RRM"/>
    <property type="match status" value="2"/>
</dbReference>
<dbReference type="EMBL" id="GG745358">
    <property type="protein sequence ID" value="KNE68930.1"/>
    <property type="molecule type" value="Genomic_DNA"/>
</dbReference>
<dbReference type="AlphaFoldDB" id="A0A0L0T2U3"/>
<dbReference type="SUPFAM" id="SSF54928">
    <property type="entry name" value="RNA-binding domain, RBD"/>
    <property type="match status" value="2"/>
</dbReference>
<dbReference type="InterPro" id="IPR000504">
    <property type="entry name" value="RRM_dom"/>
</dbReference>
<gene>
    <name evidence="6" type="ORF">AMAG_13565</name>
</gene>
<dbReference type="CDD" id="cd00590">
    <property type="entry name" value="RRM_SF"/>
    <property type="match status" value="2"/>
</dbReference>
<evidence type="ECO:0000256" key="4">
    <source>
        <dbReference type="SAM" id="MobiDB-lite"/>
    </source>
</evidence>